<feature type="domain" description="Luciferase-like" evidence="4">
    <location>
        <begin position="264"/>
        <end position="454"/>
    </location>
</feature>
<feature type="binding site" evidence="3">
    <location>
        <position position="19"/>
    </location>
    <ligand>
        <name>a divalent metal cation</name>
        <dbReference type="ChEBI" id="CHEBI:60240"/>
    </ligand>
</feature>
<keyword evidence="1" id="KW-0378">Hydrolase</keyword>
<dbReference type="GO" id="GO:0046872">
    <property type="term" value="F:metal ion binding"/>
    <property type="evidence" value="ECO:0007669"/>
    <property type="project" value="UniProtKB-KW"/>
</dbReference>
<dbReference type="SUPFAM" id="SSF51679">
    <property type="entry name" value="Bacterial luciferase-like"/>
    <property type="match status" value="1"/>
</dbReference>
<evidence type="ECO:0000259" key="4">
    <source>
        <dbReference type="Pfam" id="PF00296"/>
    </source>
</evidence>
<dbReference type="InterPro" id="IPR011251">
    <property type="entry name" value="Luciferase-like_dom"/>
</dbReference>
<name>A0AA35WQK8_GEOBA</name>
<evidence type="ECO:0000256" key="3">
    <source>
        <dbReference type="PIRSR" id="PIRSR605511-2"/>
    </source>
</evidence>
<dbReference type="InterPro" id="IPR013658">
    <property type="entry name" value="SGL"/>
</dbReference>
<feature type="binding site" evidence="3">
    <location>
        <position position="156"/>
    </location>
    <ligand>
        <name>a divalent metal cation</name>
        <dbReference type="ChEBI" id="CHEBI:60240"/>
    </ligand>
</feature>
<protein>
    <submittedName>
        <fullName evidence="6">5,10-methylenetetrahydromethanopterin reductase</fullName>
    </submittedName>
</protein>
<dbReference type="InterPro" id="IPR005511">
    <property type="entry name" value="SMP-30"/>
</dbReference>
<sequence>MVSADQELEELGNGYEVAEGPLWWHEAGHLIFSEVRGNKRRQWTPGSGITLLQESTNNANGLTRDLQGRMILCEGGAGRVTRMEPDGSITVVANSYQGMRLNRPNDVVVRSSDGSIYFTNPGAPDPEFPLPYSGVYRVSADLGTISLLVSDFAFPNGLVFSPDESILYIADYRGGRIRAFDVNPNGMLNLASDRVFCQLIAPVPSTPYGPDGMKVDVEGNVYSSGPGGVWIIDPAGNHLGTIHTGAQTTNVGWGGDDWKTFGGELKEYAETAERCGYESLWVTERYFHEETFSMLGFLAAVTHDIKLGVGVVNPFTRNPALTAMSAATLDRISGGRFLLGLGRSDSWVVQYRMGIPYRDPRASLKETVETVRALLSGSPVTSEGGQFNLANVGLATLPVQDRLPIYLAAIGPRALRLAGAVADGVLLNAYTPTTYISYAVDEVRRAALVRPTDDPAGMLESLKSRVVRLLDEPHVGEILLEKGGYDPSILPALRESVKQDGGRDAVSLISDDMVDSFYVVGPPERCRERIEEYRRVGVDLPLLLPRLEDYKQVATTLAVT</sequence>
<gene>
    <name evidence="6" type="ORF">GBAR_LOCUS17116</name>
</gene>
<dbReference type="EMBL" id="CASHTH010002462">
    <property type="protein sequence ID" value="CAI8030188.1"/>
    <property type="molecule type" value="Genomic_DNA"/>
</dbReference>
<reference evidence="6" key="1">
    <citation type="submission" date="2023-03" db="EMBL/GenBank/DDBJ databases">
        <authorList>
            <person name="Steffen K."/>
            <person name="Cardenas P."/>
        </authorList>
    </citation>
    <scope>NUCLEOTIDE SEQUENCE</scope>
</reference>
<dbReference type="PANTHER" id="PTHR47572">
    <property type="entry name" value="LIPOPROTEIN-RELATED"/>
    <property type="match status" value="1"/>
</dbReference>
<evidence type="ECO:0000256" key="1">
    <source>
        <dbReference type="ARBA" id="ARBA00022801"/>
    </source>
</evidence>
<dbReference type="PANTHER" id="PTHR47572:SF4">
    <property type="entry name" value="LACTONASE DRP35"/>
    <property type="match status" value="1"/>
</dbReference>
<feature type="binding site" evidence="3">
    <location>
        <position position="105"/>
    </location>
    <ligand>
        <name>substrate</name>
    </ligand>
</feature>
<keyword evidence="3" id="KW-0479">Metal-binding</keyword>
<dbReference type="Pfam" id="PF08450">
    <property type="entry name" value="SGL"/>
    <property type="match status" value="1"/>
</dbReference>
<dbReference type="SUPFAM" id="SSF63829">
    <property type="entry name" value="Calcium-dependent phosphotriesterase"/>
    <property type="match status" value="1"/>
</dbReference>
<proteinExistence type="predicted"/>
<dbReference type="Gene3D" id="3.20.20.30">
    <property type="entry name" value="Luciferase-like domain"/>
    <property type="match status" value="1"/>
</dbReference>
<dbReference type="InterPro" id="IPR011042">
    <property type="entry name" value="6-blade_b-propeller_TolB-like"/>
</dbReference>
<evidence type="ECO:0000259" key="5">
    <source>
        <dbReference type="Pfam" id="PF08450"/>
    </source>
</evidence>
<dbReference type="Pfam" id="PF00296">
    <property type="entry name" value="Bac_luciferase"/>
    <property type="match status" value="1"/>
</dbReference>
<evidence type="ECO:0000313" key="6">
    <source>
        <dbReference type="EMBL" id="CAI8030188.1"/>
    </source>
</evidence>
<feature type="active site" description="Proton donor/acceptor" evidence="2">
    <location>
        <position position="211"/>
    </location>
</feature>
<keyword evidence="7" id="KW-1185">Reference proteome</keyword>
<dbReference type="InterPro" id="IPR036661">
    <property type="entry name" value="Luciferase-like_sf"/>
</dbReference>
<dbReference type="InterPro" id="IPR051262">
    <property type="entry name" value="SMP-30/CGR1_Lactonase"/>
</dbReference>
<dbReference type="Gene3D" id="2.120.10.30">
    <property type="entry name" value="TolB, C-terminal domain"/>
    <property type="match status" value="1"/>
</dbReference>
<feature type="binding site" evidence="3">
    <location>
        <position position="103"/>
    </location>
    <ligand>
        <name>substrate</name>
    </ligand>
</feature>
<evidence type="ECO:0000313" key="7">
    <source>
        <dbReference type="Proteomes" id="UP001174909"/>
    </source>
</evidence>
<dbReference type="AlphaFoldDB" id="A0AA35WQK8"/>
<dbReference type="GO" id="GO:0016705">
    <property type="term" value="F:oxidoreductase activity, acting on paired donors, with incorporation or reduction of molecular oxygen"/>
    <property type="evidence" value="ECO:0007669"/>
    <property type="project" value="InterPro"/>
</dbReference>
<comment type="cofactor">
    <cofactor evidence="3">
        <name>Zn(2+)</name>
        <dbReference type="ChEBI" id="CHEBI:29105"/>
    </cofactor>
    <text evidence="3">Binds 1 divalent metal cation per subunit.</text>
</comment>
<feature type="binding site" evidence="3">
    <location>
        <position position="211"/>
    </location>
    <ligand>
        <name>a divalent metal cation</name>
        <dbReference type="ChEBI" id="CHEBI:60240"/>
    </ligand>
</feature>
<keyword evidence="3" id="KW-0862">Zinc</keyword>
<organism evidence="6 7">
    <name type="scientific">Geodia barretti</name>
    <name type="common">Barrett's horny sponge</name>
    <dbReference type="NCBI Taxonomy" id="519541"/>
    <lineage>
        <taxon>Eukaryota</taxon>
        <taxon>Metazoa</taxon>
        <taxon>Porifera</taxon>
        <taxon>Demospongiae</taxon>
        <taxon>Heteroscleromorpha</taxon>
        <taxon>Tetractinellida</taxon>
        <taxon>Astrophorina</taxon>
        <taxon>Geodiidae</taxon>
        <taxon>Geodia</taxon>
    </lineage>
</organism>
<dbReference type="Proteomes" id="UP001174909">
    <property type="component" value="Unassembled WGS sequence"/>
</dbReference>
<evidence type="ECO:0000256" key="2">
    <source>
        <dbReference type="PIRSR" id="PIRSR605511-1"/>
    </source>
</evidence>
<dbReference type="PRINTS" id="PR01790">
    <property type="entry name" value="SMP30FAMILY"/>
</dbReference>
<feature type="domain" description="SMP-30/Gluconolactonase/LRE-like region" evidence="5">
    <location>
        <begin position="18"/>
        <end position="260"/>
    </location>
</feature>
<accession>A0AA35WQK8</accession>
<dbReference type="GO" id="GO:0016787">
    <property type="term" value="F:hydrolase activity"/>
    <property type="evidence" value="ECO:0007669"/>
    <property type="project" value="UniProtKB-KW"/>
</dbReference>
<comment type="caution">
    <text evidence="6">The sequence shown here is derived from an EMBL/GenBank/DDBJ whole genome shotgun (WGS) entry which is preliminary data.</text>
</comment>